<evidence type="ECO:0000313" key="2">
    <source>
        <dbReference type="Proteomes" id="UP000438429"/>
    </source>
</evidence>
<proteinExistence type="predicted"/>
<name>A0A6A4TN28_SCOMX</name>
<reference evidence="1 2" key="1">
    <citation type="submission" date="2019-06" db="EMBL/GenBank/DDBJ databases">
        <title>Draft genomes of female and male turbot (Scophthalmus maximus).</title>
        <authorList>
            <person name="Xu H."/>
            <person name="Xu X.-W."/>
            <person name="Shao C."/>
            <person name="Chen S."/>
        </authorList>
    </citation>
    <scope>NUCLEOTIDE SEQUENCE [LARGE SCALE GENOMIC DNA]</scope>
    <source>
        <strain evidence="1">Ysfricsl-2016a</strain>
        <tissue evidence="1">Blood</tissue>
    </source>
</reference>
<evidence type="ECO:0000313" key="1">
    <source>
        <dbReference type="EMBL" id="KAF0047583.1"/>
    </source>
</evidence>
<sequence>METACAGKRACLKRVSELCAKCLESLGGRFHREAVLFRCVVGPQKTSLPRPVISFYGSYFFTSIKRKQQPSGVKQLRNVRRSESRRMKGPAASRRTRIYVDKSGNGIVCFVYRELMIDGTDDPIQMENFLDGAHSC</sequence>
<protein>
    <submittedName>
        <fullName evidence="1">Uncharacterized protein</fullName>
    </submittedName>
</protein>
<dbReference type="EMBL" id="VEVO01000001">
    <property type="protein sequence ID" value="KAF0047583.1"/>
    <property type="molecule type" value="Genomic_DNA"/>
</dbReference>
<gene>
    <name evidence="1" type="ORF">F2P81_001216</name>
</gene>
<comment type="caution">
    <text evidence="1">The sequence shown here is derived from an EMBL/GenBank/DDBJ whole genome shotgun (WGS) entry which is preliminary data.</text>
</comment>
<dbReference type="AlphaFoldDB" id="A0A6A4TN28"/>
<organism evidence="1 2">
    <name type="scientific">Scophthalmus maximus</name>
    <name type="common">Turbot</name>
    <name type="synonym">Psetta maxima</name>
    <dbReference type="NCBI Taxonomy" id="52904"/>
    <lineage>
        <taxon>Eukaryota</taxon>
        <taxon>Metazoa</taxon>
        <taxon>Chordata</taxon>
        <taxon>Craniata</taxon>
        <taxon>Vertebrata</taxon>
        <taxon>Euteleostomi</taxon>
        <taxon>Actinopterygii</taxon>
        <taxon>Neopterygii</taxon>
        <taxon>Teleostei</taxon>
        <taxon>Neoteleostei</taxon>
        <taxon>Acanthomorphata</taxon>
        <taxon>Carangaria</taxon>
        <taxon>Pleuronectiformes</taxon>
        <taxon>Pleuronectoidei</taxon>
        <taxon>Scophthalmidae</taxon>
        <taxon>Scophthalmus</taxon>
    </lineage>
</organism>
<accession>A0A6A4TN28</accession>
<dbReference type="Proteomes" id="UP000438429">
    <property type="component" value="Unassembled WGS sequence"/>
</dbReference>